<accession>S3E811</accession>
<feature type="region of interest" description="Disordered" evidence="4">
    <location>
        <begin position="226"/>
        <end position="257"/>
    </location>
</feature>
<evidence type="ECO:0000256" key="4">
    <source>
        <dbReference type="SAM" id="MobiDB-lite"/>
    </source>
</evidence>
<dbReference type="PANTHER" id="PTHR43618">
    <property type="entry name" value="7-ALPHA-HYDROXYSTEROID DEHYDROGENASE"/>
    <property type="match status" value="1"/>
</dbReference>
<evidence type="ECO:0000313" key="6">
    <source>
        <dbReference type="Proteomes" id="UP000016922"/>
    </source>
</evidence>
<gene>
    <name evidence="5" type="ORF">GLAREA_10177</name>
</gene>
<evidence type="ECO:0000256" key="1">
    <source>
        <dbReference type="ARBA" id="ARBA00006484"/>
    </source>
</evidence>
<organism evidence="5 6">
    <name type="scientific">Glarea lozoyensis (strain ATCC 20868 / MF5171)</name>
    <dbReference type="NCBI Taxonomy" id="1116229"/>
    <lineage>
        <taxon>Eukaryota</taxon>
        <taxon>Fungi</taxon>
        <taxon>Dikarya</taxon>
        <taxon>Ascomycota</taxon>
        <taxon>Pezizomycotina</taxon>
        <taxon>Leotiomycetes</taxon>
        <taxon>Helotiales</taxon>
        <taxon>Helotiaceae</taxon>
        <taxon>Glarea</taxon>
    </lineage>
</organism>
<dbReference type="InterPro" id="IPR036291">
    <property type="entry name" value="NAD(P)-bd_dom_sf"/>
</dbReference>
<dbReference type="OrthoDB" id="2962696at2759"/>
<dbReference type="OMA" id="EKGHVPH"/>
<dbReference type="RefSeq" id="XP_008078418.1">
    <property type="nucleotide sequence ID" value="XM_008080227.1"/>
</dbReference>
<dbReference type="GeneID" id="19469224"/>
<dbReference type="FunFam" id="3.40.50.720:FF:000084">
    <property type="entry name" value="Short-chain dehydrogenase reductase"/>
    <property type="match status" value="1"/>
</dbReference>
<dbReference type="InterPro" id="IPR052178">
    <property type="entry name" value="Sec_Metab_Biosynth_SDR"/>
</dbReference>
<dbReference type="PRINTS" id="PR00081">
    <property type="entry name" value="GDHRDH"/>
</dbReference>
<dbReference type="PANTHER" id="PTHR43618:SF1">
    <property type="entry name" value="SHORT CHAIN DEHYDROGENASE_REDUCTASE"/>
    <property type="match status" value="1"/>
</dbReference>
<proteinExistence type="inferred from homology"/>
<dbReference type="EMBL" id="KE145356">
    <property type="protein sequence ID" value="EPE34483.1"/>
    <property type="molecule type" value="Genomic_DNA"/>
</dbReference>
<dbReference type="Proteomes" id="UP000016922">
    <property type="component" value="Unassembled WGS sequence"/>
</dbReference>
<dbReference type="HOGENOM" id="CLU_010194_12_1_1"/>
<dbReference type="eggNOG" id="KOG0725">
    <property type="taxonomic scope" value="Eukaryota"/>
</dbReference>
<dbReference type="InterPro" id="IPR002347">
    <property type="entry name" value="SDR_fam"/>
</dbReference>
<dbReference type="GO" id="GO:0016491">
    <property type="term" value="F:oxidoreductase activity"/>
    <property type="evidence" value="ECO:0007669"/>
    <property type="project" value="UniProtKB-KW"/>
</dbReference>
<evidence type="ECO:0000313" key="5">
    <source>
        <dbReference type="EMBL" id="EPE34483.1"/>
    </source>
</evidence>
<dbReference type="CDD" id="cd05233">
    <property type="entry name" value="SDR_c"/>
    <property type="match status" value="1"/>
</dbReference>
<keyword evidence="6" id="KW-1185">Reference proteome</keyword>
<protein>
    <submittedName>
        <fullName evidence="5">NAD(P)-binding Rossmann-fold containing protein</fullName>
    </submittedName>
</protein>
<dbReference type="Gene3D" id="3.40.50.720">
    <property type="entry name" value="NAD(P)-binding Rossmann-like Domain"/>
    <property type="match status" value="1"/>
</dbReference>
<dbReference type="GO" id="GO:0009688">
    <property type="term" value="P:abscisic acid biosynthetic process"/>
    <property type="evidence" value="ECO:0007669"/>
    <property type="project" value="UniProtKB-ARBA"/>
</dbReference>
<feature type="compositionally biased region" description="Basic and acidic residues" evidence="4">
    <location>
        <begin position="228"/>
        <end position="250"/>
    </location>
</feature>
<keyword evidence="3" id="KW-0560">Oxidoreductase</keyword>
<dbReference type="AlphaFoldDB" id="S3E811"/>
<sequence length="293" mass="31360">MVQTSQLAAENLFSAKGHVCVVTGGGTGIGLMITQALAANGARVYITSRRKEVLENTAKTHSPSGDGEIIPIGPCDVTKKEDLENLVAEIGKKEKSIDLLVTNAGISGPKGSPESSDASELNKNLFKNEDFASWSDTFNTNVTSVYFTTTAFLPLLQASIKKDDHHLSPSVIVISSMSGIMRDSQNHFAYNAAKGATVHLAKLMSYEFKEAGIRVNSIAPGYFPSEMTAKESGEDNKSELPDEKIQEKGHVPHGRAGSDEEMAMGALFLMKNKYVNGEIIAIDGGALLELPGR</sequence>
<evidence type="ECO:0000256" key="2">
    <source>
        <dbReference type="ARBA" id="ARBA00022857"/>
    </source>
</evidence>
<evidence type="ECO:0000256" key="3">
    <source>
        <dbReference type="ARBA" id="ARBA00023002"/>
    </source>
</evidence>
<keyword evidence="2" id="KW-0521">NADP</keyword>
<name>S3E811_GLAL2</name>
<dbReference type="KEGG" id="glz:GLAREA_10177"/>
<reference evidence="5 6" key="1">
    <citation type="journal article" date="2013" name="BMC Genomics">
        <title>Genomics-driven discovery of the pneumocandin biosynthetic gene cluster in the fungus Glarea lozoyensis.</title>
        <authorList>
            <person name="Chen L."/>
            <person name="Yue Q."/>
            <person name="Zhang X."/>
            <person name="Xiang M."/>
            <person name="Wang C."/>
            <person name="Li S."/>
            <person name="Che Y."/>
            <person name="Ortiz-Lopez F.J."/>
            <person name="Bills G.F."/>
            <person name="Liu X."/>
            <person name="An Z."/>
        </authorList>
    </citation>
    <scope>NUCLEOTIDE SEQUENCE [LARGE SCALE GENOMIC DNA]</scope>
    <source>
        <strain evidence="6">ATCC 20868 / MF5171</strain>
    </source>
</reference>
<comment type="similarity">
    <text evidence="1">Belongs to the short-chain dehydrogenases/reductases (SDR) family.</text>
</comment>
<dbReference type="SUPFAM" id="SSF51735">
    <property type="entry name" value="NAD(P)-binding Rossmann-fold domains"/>
    <property type="match status" value="1"/>
</dbReference>
<dbReference type="Pfam" id="PF00106">
    <property type="entry name" value="adh_short"/>
    <property type="match status" value="1"/>
</dbReference>